<dbReference type="Gene3D" id="3.40.640.10">
    <property type="entry name" value="Type I PLP-dependent aspartate aminotransferase-like (Major domain)"/>
    <property type="match status" value="1"/>
</dbReference>
<dbReference type="Gene3D" id="3.90.1150.10">
    <property type="entry name" value="Aspartate Aminotransferase, domain 1"/>
    <property type="match status" value="1"/>
</dbReference>
<comment type="cofactor">
    <cofactor evidence="1 3">
        <name>pyridoxal 5'-phosphate</name>
        <dbReference type="ChEBI" id="CHEBI:597326"/>
    </cofactor>
</comment>
<dbReference type="InterPro" id="IPR015421">
    <property type="entry name" value="PyrdxlP-dep_Trfase_major"/>
</dbReference>
<dbReference type="InterPro" id="IPR015424">
    <property type="entry name" value="PyrdxlP-dep_Trfase"/>
</dbReference>
<dbReference type="InterPro" id="IPR015422">
    <property type="entry name" value="PyrdxlP-dep_Trfase_small"/>
</dbReference>
<evidence type="ECO:0000256" key="3">
    <source>
        <dbReference type="RuleBase" id="RU362118"/>
    </source>
</evidence>
<dbReference type="PANTHER" id="PTHR42699:SF1">
    <property type="entry name" value="CYSTATHIONINE GAMMA-SYNTHASE-RELATED"/>
    <property type="match status" value="1"/>
</dbReference>
<dbReference type="FunFam" id="3.90.1150.10:FF:000063">
    <property type="entry name" value="Probable cystathionine gamma-synthase"/>
    <property type="match status" value="1"/>
</dbReference>
<keyword evidence="2 3" id="KW-0663">Pyridoxal phosphate</keyword>
<comment type="similarity">
    <text evidence="3">Belongs to the trans-sulfuration enzymes family.</text>
</comment>
<name>A0A8H3GS29_9AGAM</name>
<protein>
    <recommendedName>
        <fullName evidence="6">Cystathionine gamma-synthase</fullName>
    </recommendedName>
</protein>
<evidence type="ECO:0008006" key="6">
    <source>
        <dbReference type="Google" id="ProtNLM"/>
    </source>
</evidence>
<proteinExistence type="inferred from homology"/>
<evidence type="ECO:0000256" key="1">
    <source>
        <dbReference type="ARBA" id="ARBA00001933"/>
    </source>
</evidence>
<reference evidence="4" key="1">
    <citation type="submission" date="2021-01" db="EMBL/GenBank/DDBJ databases">
        <authorList>
            <person name="Kaushik A."/>
        </authorList>
    </citation>
    <scope>NUCLEOTIDE SEQUENCE</scope>
    <source>
        <strain evidence="4">AG3-T5</strain>
    </source>
</reference>
<dbReference type="InterPro" id="IPR051750">
    <property type="entry name" value="Trans-sulfuration_enzymes"/>
</dbReference>
<dbReference type="InterPro" id="IPR000277">
    <property type="entry name" value="Cys/Met-Metab_PyrdxlP-dep_enz"/>
</dbReference>
<evidence type="ECO:0000256" key="2">
    <source>
        <dbReference type="ARBA" id="ARBA00022898"/>
    </source>
</evidence>
<evidence type="ECO:0000313" key="4">
    <source>
        <dbReference type="EMBL" id="CAE6463166.1"/>
    </source>
</evidence>
<dbReference type="PANTHER" id="PTHR42699">
    <property type="match status" value="1"/>
</dbReference>
<gene>
    <name evidence="4" type="ORF">RDB_LOCUS156779</name>
</gene>
<dbReference type="SUPFAM" id="SSF53383">
    <property type="entry name" value="PLP-dependent transferases"/>
    <property type="match status" value="1"/>
</dbReference>
<dbReference type="GO" id="GO:0003962">
    <property type="term" value="F:cystathionine gamma-synthase activity"/>
    <property type="evidence" value="ECO:0007669"/>
    <property type="project" value="TreeGrafter"/>
</dbReference>
<dbReference type="EMBL" id="CAJMWW010000292">
    <property type="protein sequence ID" value="CAE6463166.1"/>
    <property type="molecule type" value="Genomic_DNA"/>
</dbReference>
<dbReference type="Pfam" id="PF01053">
    <property type="entry name" value="Cys_Met_Meta_PP"/>
    <property type="match status" value="1"/>
</dbReference>
<organism evidence="4 5">
    <name type="scientific">Rhizoctonia solani</name>
    <dbReference type="NCBI Taxonomy" id="456999"/>
    <lineage>
        <taxon>Eukaryota</taxon>
        <taxon>Fungi</taxon>
        <taxon>Dikarya</taxon>
        <taxon>Basidiomycota</taxon>
        <taxon>Agaricomycotina</taxon>
        <taxon>Agaricomycetes</taxon>
        <taxon>Cantharellales</taxon>
        <taxon>Ceratobasidiaceae</taxon>
        <taxon>Rhizoctonia</taxon>
    </lineage>
</organism>
<dbReference type="Proteomes" id="UP000663841">
    <property type="component" value="Unassembled WGS sequence"/>
</dbReference>
<evidence type="ECO:0000313" key="5">
    <source>
        <dbReference type="Proteomes" id="UP000663841"/>
    </source>
</evidence>
<dbReference type="GO" id="GO:0019346">
    <property type="term" value="P:transsulfuration"/>
    <property type="evidence" value="ECO:0007669"/>
    <property type="project" value="InterPro"/>
</dbReference>
<sequence length="584" mass="64580">MIKISNELGIPIPNLPHAISVSLPTWDDNVGYVSGDKRVVDAMATGYPRFVIHRDVQALARIYEKNFGRPGEKCLLFPTAFTANAFRQFMINRSPDPASPVLVRLVENVICPTGATPNNSNDCVELHVGFFPEEALLLGKQFWQHTGLGISSRLARAALDLIARNETASLAASPVTSPRIFEYNNHSKAEHVGSEHNTHNLPKANAALAKATLRRRIAGLLVNDFLPVALPDNIPELGTSKCGVNVTDDDVFLFPTGMAAIWNSYQLLLALRPQRKSICFGFPYTDTLKILQKWGPGCHFFARAQDAEIDQLSLILQTESISVLYTESPTNPLLQSVNLPRLRALANKYDFLIVVDETIGSFVNVQVLPYADIVITSLSKFFSGEANVTGGSLVLNPAGRHYQTLKSQLQCMYEDTYWGPDAIVMEHNSRNFIPRVHTINQNAEVLSEFLRNRSLSGPSPAPNMVIKQVYYPKWETRANYDASKRASHLSGFSGLFSLTFTTMAASRAFFDNLDCAKGPSLGTSFTLVCPYTILAHFAELDWAEVYGVDTGLVRVSVGLEELEELLSKFTVALEKAEATAYQMR</sequence>
<accession>A0A8H3GS29</accession>
<dbReference type="GO" id="GO:0030170">
    <property type="term" value="F:pyridoxal phosphate binding"/>
    <property type="evidence" value="ECO:0007669"/>
    <property type="project" value="InterPro"/>
</dbReference>
<comment type="caution">
    <text evidence="4">The sequence shown here is derived from an EMBL/GenBank/DDBJ whole genome shotgun (WGS) entry which is preliminary data.</text>
</comment>
<dbReference type="AlphaFoldDB" id="A0A8H3GS29"/>